<dbReference type="Gene3D" id="1.20.120.450">
    <property type="entry name" value="dinb family like domain"/>
    <property type="match status" value="1"/>
</dbReference>
<dbReference type="InterPro" id="IPR024775">
    <property type="entry name" value="DinB-like"/>
</dbReference>
<comment type="caution">
    <text evidence="2">The sequence shown here is derived from an EMBL/GenBank/DDBJ whole genome shotgun (WGS) entry which is preliminary data.</text>
</comment>
<dbReference type="EMBL" id="AYJU01000015">
    <property type="protein sequence ID" value="EST54637.1"/>
    <property type="molecule type" value="Genomic_DNA"/>
</dbReference>
<dbReference type="RefSeq" id="WP_023555737.1">
    <property type="nucleotide sequence ID" value="NZ_KI629782.1"/>
</dbReference>
<dbReference type="GO" id="GO:0016787">
    <property type="term" value="F:hydrolase activity"/>
    <property type="evidence" value="ECO:0007669"/>
    <property type="project" value="UniProtKB-KW"/>
</dbReference>
<keyword evidence="3" id="KW-1185">Reference proteome</keyword>
<dbReference type="eggNOG" id="COG2318">
    <property type="taxonomic scope" value="Bacteria"/>
</dbReference>
<name>V6M8P9_9BACL</name>
<dbReference type="HOGENOM" id="CLU_105789_1_0_9"/>
<evidence type="ECO:0000313" key="2">
    <source>
        <dbReference type="EMBL" id="EST54637.1"/>
    </source>
</evidence>
<keyword evidence="2" id="KW-0378">Hydrolase</keyword>
<dbReference type="InterPro" id="IPR034660">
    <property type="entry name" value="DinB/YfiT-like"/>
</dbReference>
<reference evidence="2 3" key="1">
    <citation type="journal article" date="2014" name="Genome Announc.">
        <title>Draft Genome Sequence of Brevibacillus panacihumi Strain W25, a Halotolerant Hydrocarbon-Degrading Bacterium.</title>
        <authorList>
            <person name="Wang X."/>
            <person name="Jin D."/>
            <person name="Zhou L."/>
            <person name="Wu L."/>
            <person name="An W."/>
            <person name="Chen Y."/>
            <person name="Zhao L."/>
        </authorList>
    </citation>
    <scope>NUCLEOTIDE SEQUENCE [LARGE SCALE GENOMIC DNA]</scope>
    <source>
        <strain evidence="2 3">W25</strain>
    </source>
</reference>
<feature type="domain" description="DinB-like" evidence="1">
    <location>
        <begin position="30"/>
        <end position="165"/>
    </location>
</feature>
<evidence type="ECO:0000313" key="3">
    <source>
        <dbReference type="Proteomes" id="UP000017973"/>
    </source>
</evidence>
<dbReference type="OrthoDB" id="9793216at2"/>
<protein>
    <submittedName>
        <fullName evidence="2">Hydrolase</fullName>
    </submittedName>
</protein>
<dbReference type="NCBIfam" id="NF009807">
    <property type="entry name" value="PRK13291.1"/>
    <property type="match status" value="1"/>
</dbReference>
<dbReference type="PATRIC" id="fig|1408254.3.peg.1728"/>
<gene>
    <name evidence="2" type="ORF">T458_08750</name>
</gene>
<dbReference type="Proteomes" id="UP000017973">
    <property type="component" value="Unassembled WGS sequence"/>
</dbReference>
<accession>V6M8P9</accession>
<dbReference type="AlphaFoldDB" id="V6M8P9"/>
<evidence type="ECO:0000259" key="1">
    <source>
        <dbReference type="Pfam" id="PF12867"/>
    </source>
</evidence>
<dbReference type="SUPFAM" id="SSF109854">
    <property type="entry name" value="DinB/YfiT-like putative metalloenzymes"/>
    <property type="match status" value="1"/>
</dbReference>
<sequence>MEELRYPIGSFQRQDSLDVETRAEFIAVIEDAPVKLSEAVLDLTNEQLDTPYRPDGWTVRQVVHHLADANLNFFFRTKLALTETEPVVKTFDEEGWAELPDSKVLPIELSLALIEQLNRRLVFLLRSTPVADFARTFRHPVNGVWTLDAALSFSVWHNLHHTAHITKLRERKNW</sequence>
<dbReference type="Pfam" id="PF12867">
    <property type="entry name" value="DinB_2"/>
    <property type="match status" value="1"/>
</dbReference>
<proteinExistence type="predicted"/>
<dbReference type="STRING" id="1408254.T458_08750"/>
<organism evidence="2 3">
    <name type="scientific">Brevibacillus panacihumi W25</name>
    <dbReference type="NCBI Taxonomy" id="1408254"/>
    <lineage>
        <taxon>Bacteria</taxon>
        <taxon>Bacillati</taxon>
        <taxon>Bacillota</taxon>
        <taxon>Bacilli</taxon>
        <taxon>Bacillales</taxon>
        <taxon>Paenibacillaceae</taxon>
        <taxon>Brevibacillus</taxon>
    </lineage>
</organism>